<protein>
    <submittedName>
        <fullName evidence="2">Sine oculis</fullName>
    </submittedName>
</protein>
<comment type="subcellular location">
    <subcellularLocation>
        <location evidence="1">Nucleus</location>
    </subcellularLocation>
</comment>
<dbReference type="Gene3D" id="1.10.10.60">
    <property type="entry name" value="Homeodomain-like"/>
    <property type="match status" value="1"/>
</dbReference>
<feature type="DNA-binding region" description="Homeobox" evidence="1">
    <location>
        <begin position="154"/>
        <end position="216"/>
    </location>
</feature>
<evidence type="ECO:0000313" key="2">
    <source>
        <dbReference type="EMBL" id="CAB4004824.1"/>
    </source>
</evidence>
<dbReference type="InterPro" id="IPR017970">
    <property type="entry name" value="Homeobox_CS"/>
</dbReference>
<keyword evidence="1" id="KW-0371">Homeobox</keyword>
<dbReference type="OrthoDB" id="5399138at2759"/>
<keyword evidence="1" id="KW-0238">DNA-binding</keyword>
<dbReference type="AlphaFoldDB" id="A0A6S7HI91"/>
<reference evidence="2" key="1">
    <citation type="submission" date="2020-04" db="EMBL/GenBank/DDBJ databases">
        <authorList>
            <person name="Alioto T."/>
            <person name="Alioto T."/>
            <person name="Gomez Garrido J."/>
        </authorList>
    </citation>
    <scope>NUCLEOTIDE SEQUENCE</scope>
    <source>
        <strain evidence="2">A484AB</strain>
    </source>
</reference>
<dbReference type="GO" id="GO:0005667">
    <property type="term" value="C:transcription regulator complex"/>
    <property type="evidence" value="ECO:0007669"/>
    <property type="project" value="TreeGrafter"/>
</dbReference>
<gene>
    <name evidence="2" type="ORF">PACLA_8A040660</name>
</gene>
<dbReference type="InterPro" id="IPR008422">
    <property type="entry name" value="KN_HD"/>
</dbReference>
<dbReference type="InterPro" id="IPR001356">
    <property type="entry name" value="HD"/>
</dbReference>
<dbReference type="PROSITE" id="PS00027">
    <property type="entry name" value="HOMEOBOX_1"/>
    <property type="match status" value="1"/>
</dbReference>
<organism evidence="2 3">
    <name type="scientific">Paramuricea clavata</name>
    <name type="common">Red gorgonian</name>
    <name type="synonym">Violescent sea-whip</name>
    <dbReference type="NCBI Taxonomy" id="317549"/>
    <lineage>
        <taxon>Eukaryota</taxon>
        <taxon>Metazoa</taxon>
        <taxon>Cnidaria</taxon>
        <taxon>Anthozoa</taxon>
        <taxon>Octocorallia</taxon>
        <taxon>Malacalcyonacea</taxon>
        <taxon>Plexauridae</taxon>
        <taxon>Paramuricea</taxon>
    </lineage>
</organism>
<dbReference type="Pfam" id="PF16878">
    <property type="entry name" value="SIX1_SD"/>
    <property type="match status" value="1"/>
</dbReference>
<dbReference type="SMART" id="SM00389">
    <property type="entry name" value="HOX"/>
    <property type="match status" value="1"/>
</dbReference>
<dbReference type="CDD" id="cd00086">
    <property type="entry name" value="homeodomain"/>
    <property type="match status" value="1"/>
</dbReference>
<dbReference type="PANTHER" id="PTHR10390">
    <property type="entry name" value="HOMEOBOX PROTEIN SIX"/>
    <property type="match status" value="1"/>
</dbReference>
<dbReference type="InterPro" id="IPR031701">
    <property type="entry name" value="SIX1_SD"/>
</dbReference>
<dbReference type="PROSITE" id="PS50071">
    <property type="entry name" value="HOMEOBOX_2"/>
    <property type="match status" value="1"/>
</dbReference>
<dbReference type="PANTHER" id="PTHR10390:SF33">
    <property type="entry name" value="PROTEIN OPTIX"/>
    <property type="match status" value="1"/>
</dbReference>
<accession>A0A6S7HI91</accession>
<keyword evidence="3" id="KW-1185">Reference proteome</keyword>
<dbReference type="Pfam" id="PF05920">
    <property type="entry name" value="Homeobox_KN"/>
    <property type="match status" value="1"/>
</dbReference>
<dbReference type="GO" id="GO:0000978">
    <property type="term" value="F:RNA polymerase II cis-regulatory region sequence-specific DNA binding"/>
    <property type="evidence" value="ECO:0007669"/>
    <property type="project" value="TreeGrafter"/>
</dbReference>
<evidence type="ECO:0000313" key="3">
    <source>
        <dbReference type="Proteomes" id="UP001152795"/>
    </source>
</evidence>
<evidence type="ECO:0000256" key="1">
    <source>
        <dbReference type="PROSITE-ProRule" id="PRU00108"/>
    </source>
</evidence>
<keyword evidence="1" id="KW-0539">Nucleus</keyword>
<dbReference type="InterPro" id="IPR009057">
    <property type="entry name" value="Homeodomain-like_sf"/>
</dbReference>
<dbReference type="GO" id="GO:0000981">
    <property type="term" value="F:DNA-binding transcription factor activity, RNA polymerase II-specific"/>
    <property type="evidence" value="ECO:0007669"/>
    <property type="project" value="InterPro"/>
</dbReference>
<sequence length="438" mass="50112">MQNFNRAAEGQFLFQHELVKQHVQNLISQWCALLNKNQPVAVFLALEICKSLQKDKSYALLEMFLNALPENEIYGENEEIVRAKISIAYETKNFQLVYELIEKNQFQNGDDLVQTWDNAHYGEEFERTKKPLSALNRFRIRERFLPPETICPGRERRKASLGESSRHVLQQWLDEHRNNPYPSKETKEYLSKEANVTPEQVKTWFANARRRLARMQGKENRRVSWQRYSRKRVKEKCHKHTGSSTSLEEDDNCKIIEPKAFGQKEDAIPLHGEDSDLMSDMTVSMSDNAGITSRPSLPPISSFTSPCGFEGIHKRLVCPLTNATDKSQDMRSLPDNIPPLELVEPPAVVNPSLHAPTPLTYYYDYYSSFPFQVPCCAICNSCFYQLNSSFDCQDAHLITSEKTWPTNTLPCGSPANLQRSRAASALLDLSSVPRMPGI</sequence>
<dbReference type="EMBL" id="CACRXK020005010">
    <property type="protein sequence ID" value="CAB4004824.1"/>
    <property type="molecule type" value="Genomic_DNA"/>
</dbReference>
<name>A0A6S7HI91_PARCT</name>
<dbReference type="GO" id="GO:0005634">
    <property type="term" value="C:nucleus"/>
    <property type="evidence" value="ECO:0007669"/>
    <property type="project" value="UniProtKB-SubCell"/>
</dbReference>
<proteinExistence type="predicted"/>
<comment type="caution">
    <text evidence="2">The sequence shown here is derived from an EMBL/GenBank/DDBJ whole genome shotgun (WGS) entry which is preliminary data.</text>
</comment>
<dbReference type="Proteomes" id="UP001152795">
    <property type="component" value="Unassembled WGS sequence"/>
</dbReference>
<dbReference type="SUPFAM" id="SSF46689">
    <property type="entry name" value="Homeodomain-like"/>
    <property type="match status" value="1"/>
</dbReference>